<dbReference type="GO" id="GO:0003677">
    <property type="term" value="F:DNA binding"/>
    <property type="evidence" value="ECO:0007669"/>
    <property type="project" value="UniProtKB-UniRule"/>
</dbReference>
<dbReference type="PANTHER" id="PTHR10359:SF18">
    <property type="entry name" value="ENDONUCLEASE III"/>
    <property type="match status" value="1"/>
</dbReference>
<evidence type="ECO:0000256" key="5">
    <source>
        <dbReference type="ARBA" id="ARBA00022801"/>
    </source>
</evidence>
<evidence type="ECO:0000313" key="13">
    <source>
        <dbReference type="Proteomes" id="UP000192343"/>
    </source>
</evidence>
<keyword evidence="8 10" id="KW-0234">DNA repair</keyword>
<dbReference type="GO" id="GO:0140078">
    <property type="term" value="F:class I DNA-(apurinic or apyrimidinic site) endonuclease activity"/>
    <property type="evidence" value="ECO:0007669"/>
    <property type="project" value="UniProtKB-EC"/>
</dbReference>
<evidence type="ECO:0000256" key="10">
    <source>
        <dbReference type="HAMAP-Rule" id="MF_00942"/>
    </source>
</evidence>
<dbReference type="GO" id="GO:0006285">
    <property type="term" value="P:base-excision repair, AP site formation"/>
    <property type="evidence" value="ECO:0007669"/>
    <property type="project" value="TreeGrafter"/>
</dbReference>
<comment type="catalytic activity">
    <reaction evidence="10">
        <text>2'-deoxyribonucleotide-(2'-deoxyribose 5'-phosphate)-2'-deoxyribonucleotide-DNA = a 3'-end 2'-deoxyribonucleotide-(2,3-dehydro-2,3-deoxyribose 5'-phosphate)-DNA + a 5'-end 5'-phospho-2'-deoxyribonucleoside-DNA + H(+)</text>
        <dbReference type="Rhea" id="RHEA:66592"/>
        <dbReference type="Rhea" id="RHEA-COMP:13180"/>
        <dbReference type="Rhea" id="RHEA-COMP:16897"/>
        <dbReference type="Rhea" id="RHEA-COMP:17067"/>
        <dbReference type="ChEBI" id="CHEBI:15378"/>
        <dbReference type="ChEBI" id="CHEBI:136412"/>
        <dbReference type="ChEBI" id="CHEBI:157695"/>
        <dbReference type="ChEBI" id="CHEBI:167181"/>
        <dbReference type="EC" id="4.2.99.18"/>
    </reaction>
</comment>
<dbReference type="InterPro" id="IPR004036">
    <property type="entry name" value="Endonuclease-III-like_CS2"/>
</dbReference>
<dbReference type="InterPro" id="IPR000445">
    <property type="entry name" value="HhH_motif"/>
</dbReference>
<gene>
    <name evidence="10" type="primary">nth</name>
    <name evidence="12" type="ORF">B4O97_05240</name>
</gene>
<dbReference type="GO" id="GO:0019104">
    <property type="term" value="F:DNA N-glycosylase activity"/>
    <property type="evidence" value="ECO:0007669"/>
    <property type="project" value="UniProtKB-UniRule"/>
</dbReference>
<comment type="cofactor">
    <cofactor evidence="10">
        <name>[4Fe-4S] cluster</name>
        <dbReference type="ChEBI" id="CHEBI:49883"/>
    </cofactor>
    <text evidence="10">Binds 1 [4Fe-4S] cluster.</text>
</comment>
<comment type="function">
    <text evidence="10">DNA repair enzyme that has both DNA N-glycosylase activity and AP-lyase activity. The DNA N-glycosylase activity releases various damaged pyrimidines from DNA by cleaving the N-glycosidic bond, leaving an AP (apurinic/apyrimidinic) site. The AP-lyase activity cleaves the phosphodiester bond 3' to the AP site by a beta-elimination, leaving a 3'-terminal unsaturated sugar and a product with a terminal 5'-phosphate.</text>
</comment>
<dbReference type="InterPro" id="IPR004035">
    <property type="entry name" value="Endouclease-III_FeS-bd_BS"/>
</dbReference>
<keyword evidence="5 10" id="KW-0378">Hydrolase</keyword>
<accession>A0A1Y1S011</accession>
<feature type="binding site" evidence="10">
    <location>
        <position position="205"/>
    </location>
    <ligand>
        <name>[4Fe-4S] cluster</name>
        <dbReference type="ChEBI" id="CHEBI:49883"/>
    </ligand>
</feature>
<dbReference type="FunFam" id="1.10.340.30:FF:000001">
    <property type="entry name" value="Endonuclease III"/>
    <property type="match status" value="1"/>
</dbReference>
<keyword evidence="3 10" id="KW-0479">Metal-binding</keyword>
<dbReference type="InterPro" id="IPR005759">
    <property type="entry name" value="Nth"/>
</dbReference>
<dbReference type="SUPFAM" id="SSF48150">
    <property type="entry name" value="DNA-glycosylase"/>
    <property type="match status" value="1"/>
</dbReference>
<evidence type="ECO:0000256" key="7">
    <source>
        <dbReference type="ARBA" id="ARBA00023014"/>
    </source>
</evidence>
<dbReference type="InterPro" id="IPR011257">
    <property type="entry name" value="DNA_glycosylase"/>
</dbReference>
<dbReference type="AlphaFoldDB" id="A0A1Y1S011"/>
<name>A0A1Y1S011_9SPIO</name>
<dbReference type="PROSITE" id="PS01155">
    <property type="entry name" value="ENDONUCLEASE_III_2"/>
    <property type="match status" value="1"/>
</dbReference>
<dbReference type="SMART" id="SM00525">
    <property type="entry name" value="FES"/>
    <property type="match status" value="1"/>
</dbReference>
<protein>
    <recommendedName>
        <fullName evidence="10">Endonuclease III</fullName>
        <ecNumber evidence="10">4.2.99.18</ecNumber>
    </recommendedName>
    <alternativeName>
        <fullName evidence="10">DNA-(apurinic or apyrimidinic site) lyase</fullName>
    </alternativeName>
</protein>
<dbReference type="Pfam" id="PF00730">
    <property type="entry name" value="HhH-GPD"/>
    <property type="match status" value="1"/>
</dbReference>
<comment type="similarity">
    <text evidence="1 10">Belongs to the Nth/MutY family.</text>
</comment>
<dbReference type="SMART" id="SM00478">
    <property type="entry name" value="ENDO3c"/>
    <property type="match status" value="1"/>
</dbReference>
<keyword evidence="9 10" id="KW-0326">Glycosidase</keyword>
<dbReference type="EMBL" id="MWQY01000005">
    <property type="protein sequence ID" value="ORC36481.1"/>
    <property type="molecule type" value="Genomic_DNA"/>
</dbReference>
<evidence type="ECO:0000256" key="4">
    <source>
        <dbReference type="ARBA" id="ARBA00022763"/>
    </source>
</evidence>
<dbReference type="RefSeq" id="WP_083048959.1">
    <property type="nucleotide sequence ID" value="NZ_MWQY01000005.1"/>
</dbReference>
<dbReference type="Pfam" id="PF10576">
    <property type="entry name" value="EndIII_4Fe-2S"/>
    <property type="match status" value="1"/>
</dbReference>
<dbReference type="GO" id="GO:0046872">
    <property type="term" value="F:metal ion binding"/>
    <property type="evidence" value="ECO:0007669"/>
    <property type="project" value="UniProtKB-KW"/>
</dbReference>
<sequence>MEYPRSRILKIYDILNKRYPDPRTLLHFRNPFELLISVILSAQTTDRQVNEVTPGLFEAYPDAASLSRAEQESVENLVRSTGFYRQKAKNIIATARQLEDVHGGAVPAGMDELTRLPGVGRKSANVVLGHIYNRPAVIVDTHFSRVVRRLGLTQAEQPEKIEKEIALLLAPEFHTRFSMVINYHGRDLCLARRPKCGECPLNTLCPWYSEKPAVVLRE</sequence>
<dbReference type="InterPro" id="IPR003651">
    <property type="entry name" value="Endonuclease3_FeS-loop_motif"/>
</dbReference>
<keyword evidence="13" id="KW-1185">Reference proteome</keyword>
<keyword evidence="12" id="KW-0255">Endonuclease</keyword>
<feature type="domain" description="HhH-GPD" evidence="11">
    <location>
        <begin position="40"/>
        <end position="187"/>
    </location>
</feature>
<feature type="binding site" evidence="10">
    <location>
        <position position="199"/>
    </location>
    <ligand>
        <name>[4Fe-4S] cluster</name>
        <dbReference type="ChEBI" id="CHEBI:49883"/>
    </ligand>
</feature>
<evidence type="ECO:0000256" key="9">
    <source>
        <dbReference type="ARBA" id="ARBA00023295"/>
    </source>
</evidence>
<dbReference type="PROSITE" id="PS00764">
    <property type="entry name" value="ENDONUCLEASE_III_1"/>
    <property type="match status" value="1"/>
</dbReference>
<dbReference type="InterPro" id="IPR003265">
    <property type="entry name" value="HhH-GPD_domain"/>
</dbReference>
<dbReference type="STRING" id="1963862.B4O97_05240"/>
<dbReference type="NCBIfam" id="TIGR01083">
    <property type="entry name" value="nth"/>
    <property type="match status" value="1"/>
</dbReference>
<dbReference type="PANTHER" id="PTHR10359">
    <property type="entry name" value="A/G-SPECIFIC ADENINE GLYCOSYLASE/ENDONUCLEASE III"/>
    <property type="match status" value="1"/>
</dbReference>
<dbReference type="Gene3D" id="1.10.340.30">
    <property type="entry name" value="Hypothetical protein, domain 2"/>
    <property type="match status" value="1"/>
</dbReference>
<dbReference type="Gene3D" id="1.10.1670.10">
    <property type="entry name" value="Helix-hairpin-Helix base-excision DNA repair enzymes (C-terminal)"/>
    <property type="match status" value="1"/>
</dbReference>
<evidence type="ECO:0000256" key="8">
    <source>
        <dbReference type="ARBA" id="ARBA00023204"/>
    </source>
</evidence>
<dbReference type="OrthoDB" id="9800977at2"/>
<keyword evidence="10" id="KW-0456">Lyase</keyword>
<comment type="caution">
    <text evidence="12">The sequence shown here is derived from an EMBL/GenBank/DDBJ whole genome shotgun (WGS) entry which is preliminary data.</text>
</comment>
<evidence type="ECO:0000256" key="1">
    <source>
        <dbReference type="ARBA" id="ARBA00008343"/>
    </source>
</evidence>
<feature type="binding site" evidence="10">
    <location>
        <position position="189"/>
    </location>
    <ligand>
        <name>[4Fe-4S] cluster</name>
        <dbReference type="ChEBI" id="CHEBI:49883"/>
    </ligand>
</feature>
<evidence type="ECO:0000256" key="6">
    <source>
        <dbReference type="ARBA" id="ARBA00023004"/>
    </source>
</evidence>
<proteinExistence type="inferred from homology"/>
<evidence type="ECO:0000313" key="12">
    <source>
        <dbReference type="EMBL" id="ORC36481.1"/>
    </source>
</evidence>
<dbReference type="PIRSF" id="PIRSF001435">
    <property type="entry name" value="Nth"/>
    <property type="match status" value="1"/>
</dbReference>
<keyword evidence="4 10" id="KW-0227">DNA damage</keyword>
<dbReference type="Proteomes" id="UP000192343">
    <property type="component" value="Unassembled WGS sequence"/>
</dbReference>
<keyword evidence="6 10" id="KW-0408">Iron</keyword>
<dbReference type="EC" id="4.2.99.18" evidence="10"/>
<evidence type="ECO:0000256" key="3">
    <source>
        <dbReference type="ARBA" id="ARBA00022723"/>
    </source>
</evidence>
<dbReference type="Pfam" id="PF00633">
    <property type="entry name" value="HHH"/>
    <property type="match status" value="1"/>
</dbReference>
<evidence type="ECO:0000256" key="2">
    <source>
        <dbReference type="ARBA" id="ARBA00022485"/>
    </source>
</evidence>
<keyword evidence="2 10" id="KW-0004">4Fe-4S</keyword>
<organism evidence="12 13">
    <name type="scientific">Marispirochaeta aestuarii</name>
    <dbReference type="NCBI Taxonomy" id="1963862"/>
    <lineage>
        <taxon>Bacteria</taxon>
        <taxon>Pseudomonadati</taxon>
        <taxon>Spirochaetota</taxon>
        <taxon>Spirochaetia</taxon>
        <taxon>Spirochaetales</taxon>
        <taxon>Spirochaetaceae</taxon>
        <taxon>Marispirochaeta</taxon>
    </lineage>
</organism>
<reference evidence="12 13" key="1">
    <citation type="submission" date="2017-03" db="EMBL/GenBank/DDBJ databases">
        <title>Draft Genome sequence of Marispirochaeta sp. strain JC444.</title>
        <authorList>
            <person name="Shivani Y."/>
            <person name="Subhash Y."/>
            <person name="Sasikala C."/>
            <person name="Ramana C."/>
        </authorList>
    </citation>
    <scope>NUCLEOTIDE SEQUENCE [LARGE SCALE GENOMIC DNA]</scope>
    <source>
        <strain evidence="12 13">JC444</strain>
    </source>
</reference>
<keyword evidence="12" id="KW-0540">Nuclease</keyword>
<dbReference type="GO" id="GO:0051539">
    <property type="term" value="F:4 iron, 4 sulfur cluster binding"/>
    <property type="evidence" value="ECO:0007669"/>
    <property type="project" value="UniProtKB-UniRule"/>
</dbReference>
<dbReference type="HAMAP" id="MF_00942">
    <property type="entry name" value="Nth"/>
    <property type="match status" value="1"/>
</dbReference>
<keyword evidence="7 10" id="KW-0411">Iron-sulfur</keyword>
<feature type="binding site" evidence="10">
    <location>
        <position position="196"/>
    </location>
    <ligand>
        <name>[4Fe-4S] cluster</name>
        <dbReference type="ChEBI" id="CHEBI:49883"/>
    </ligand>
</feature>
<keyword evidence="10" id="KW-0238">DNA-binding</keyword>
<dbReference type="CDD" id="cd00056">
    <property type="entry name" value="ENDO3c"/>
    <property type="match status" value="1"/>
</dbReference>
<dbReference type="InterPro" id="IPR023170">
    <property type="entry name" value="HhH_base_excis_C"/>
</dbReference>
<evidence type="ECO:0000259" key="11">
    <source>
        <dbReference type="SMART" id="SM00478"/>
    </source>
</evidence>